<feature type="region of interest" description="Disordered" evidence="1">
    <location>
        <begin position="1"/>
        <end position="23"/>
    </location>
</feature>
<evidence type="ECO:0000256" key="1">
    <source>
        <dbReference type="SAM" id="MobiDB-lite"/>
    </source>
</evidence>
<accession>A0A0A0K656</accession>
<reference evidence="3 4" key="1">
    <citation type="journal article" date="2009" name="Nat. Genet.">
        <title>The genome of the cucumber, Cucumis sativus L.</title>
        <authorList>
            <person name="Huang S."/>
            <person name="Li R."/>
            <person name="Zhang Z."/>
            <person name="Li L."/>
            <person name="Gu X."/>
            <person name="Fan W."/>
            <person name="Lucas W.J."/>
            <person name="Wang X."/>
            <person name="Xie B."/>
            <person name="Ni P."/>
            <person name="Ren Y."/>
            <person name="Zhu H."/>
            <person name="Li J."/>
            <person name="Lin K."/>
            <person name="Jin W."/>
            <person name="Fei Z."/>
            <person name="Li G."/>
            <person name="Staub J."/>
            <person name="Kilian A."/>
            <person name="van der Vossen E.A."/>
            <person name="Wu Y."/>
            <person name="Guo J."/>
            <person name="He J."/>
            <person name="Jia Z."/>
            <person name="Ren Y."/>
            <person name="Tian G."/>
            <person name="Lu Y."/>
            <person name="Ruan J."/>
            <person name="Qian W."/>
            <person name="Wang M."/>
            <person name="Huang Q."/>
            <person name="Li B."/>
            <person name="Xuan Z."/>
            <person name="Cao J."/>
            <person name="Asan"/>
            <person name="Wu Z."/>
            <person name="Zhang J."/>
            <person name="Cai Q."/>
            <person name="Bai Y."/>
            <person name="Zhao B."/>
            <person name="Han Y."/>
            <person name="Li Y."/>
            <person name="Li X."/>
            <person name="Wang S."/>
            <person name="Shi Q."/>
            <person name="Liu S."/>
            <person name="Cho W.K."/>
            <person name="Kim J.Y."/>
            <person name="Xu Y."/>
            <person name="Heller-Uszynska K."/>
            <person name="Miao H."/>
            <person name="Cheng Z."/>
            <person name="Zhang S."/>
            <person name="Wu J."/>
            <person name="Yang Y."/>
            <person name="Kang H."/>
            <person name="Li M."/>
            <person name="Liang H."/>
            <person name="Ren X."/>
            <person name="Shi Z."/>
            <person name="Wen M."/>
            <person name="Jian M."/>
            <person name="Yang H."/>
            <person name="Zhang G."/>
            <person name="Yang Z."/>
            <person name="Chen R."/>
            <person name="Liu S."/>
            <person name="Li J."/>
            <person name="Ma L."/>
            <person name="Liu H."/>
            <person name="Zhou Y."/>
            <person name="Zhao J."/>
            <person name="Fang X."/>
            <person name="Li G."/>
            <person name="Fang L."/>
            <person name="Li Y."/>
            <person name="Liu D."/>
            <person name="Zheng H."/>
            <person name="Zhang Y."/>
            <person name="Qin N."/>
            <person name="Li Z."/>
            <person name="Yang G."/>
            <person name="Yang S."/>
            <person name="Bolund L."/>
            <person name="Kristiansen K."/>
            <person name="Zheng H."/>
            <person name="Li S."/>
            <person name="Zhang X."/>
            <person name="Yang H."/>
            <person name="Wang J."/>
            <person name="Sun R."/>
            <person name="Zhang B."/>
            <person name="Jiang S."/>
            <person name="Wang J."/>
            <person name="Du Y."/>
            <person name="Li S."/>
        </authorList>
    </citation>
    <scope>NUCLEOTIDE SEQUENCE [LARGE SCALE GENOMIC DNA]</scope>
    <source>
        <strain evidence="4">cv. 9930</strain>
    </source>
</reference>
<reference evidence="3 4" key="4">
    <citation type="journal article" date="2011" name="BMC Genomics">
        <title>RNA-Seq improves annotation of protein-coding genes in the cucumber genome.</title>
        <authorList>
            <person name="Li Z."/>
            <person name="Zhang Z."/>
            <person name="Yan P."/>
            <person name="Huang S."/>
            <person name="Fei Z."/>
            <person name="Lin K."/>
        </authorList>
    </citation>
    <scope>NUCLEOTIDE SEQUENCE [LARGE SCALE GENOMIC DNA]</scope>
    <source>
        <strain evidence="4">cv. 9930</strain>
    </source>
</reference>
<name>A0A0A0K656_CUCSA</name>
<dbReference type="EMBL" id="CM002928">
    <property type="protein sequence ID" value="KGN44958.1"/>
    <property type="molecule type" value="Genomic_DNA"/>
</dbReference>
<protein>
    <submittedName>
        <fullName evidence="3">Uncharacterized protein</fullName>
    </submittedName>
</protein>
<dbReference type="Gramene" id="KGN44958">
    <property type="protein sequence ID" value="KGN44958"/>
    <property type="gene ID" value="Csa_7G398200"/>
</dbReference>
<feature type="transmembrane region" description="Helical" evidence="2">
    <location>
        <begin position="38"/>
        <end position="56"/>
    </location>
</feature>
<keyword evidence="2" id="KW-1133">Transmembrane helix</keyword>
<reference evidence="3 4" key="3">
    <citation type="journal article" date="2010" name="BMC Genomics">
        <title>Transcriptome sequencing and comparative analysis of cucumber flowers with different sex types.</title>
        <authorList>
            <person name="Guo S."/>
            <person name="Zheng Y."/>
            <person name="Joung J.G."/>
            <person name="Liu S."/>
            <person name="Zhang Z."/>
            <person name="Crasta O.R."/>
            <person name="Sobral B.W."/>
            <person name="Xu Y."/>
            <person name="Huang S."/>
            <person name="Fei Z."/>
        </authorList>
    </citation>
    <scope>NUCLEOTIDE SEQUENCE [LARGE SCALE GENOMIC DNA]</scope>
    <source>
        <strain evidence="4">cv. 9930</strain>
    </source>
</reference>
<keyword evidence="2" id="KW-0472">Membrane</keyword>
<sequence length="218" mass="24238">MPPDHKTKSSFHLERPDKPANKKNVELGTVENTGVLRLVMWGGAFVFGCLLIASTFKKSKKSISPKTCREGVSNLDVIGGFKESSTRDDDDKARKMEGLRLILSSSTDIISHPCHTSSKMSTNSIEDSVDENLTLTTEPILEKKEEDNIVIIIYEEEEYTNSEESKETATQKYDESSEVPQSFPSTALFDEDDKNRPSSTSSSSSLYSSSKFSIYSII</sequence>
<organism evidence="3 4">
    <name type="scientific">Cucumis sativus</name>
    <name type="common">Cucumber</name>
    <dbReference type="NCBI Taxonomy" id="3659"/>
    <lineage>
        <taxon>Eukaryota</taxon>
        <taxon>Viridiplantae</taxon>
        <taxon>Streptophyta</taxon>
        <taxon>Embryophyta</taxon>
        <taxon>Tracheophyta</taxon>
        <taxon>Spermatophyta</taxon>
        <taxon>Magnoliopsida</taxon>
        <taxon>eudicotyledons</taxon>
        <taxon>Gunneridae</taxon>
        <taxon>Pentapetalae</taxon>
        <taxon>rosids</taxon>
        <taxon>fabids</taxon>
        <taxon>Cucurbitales</taxon>
        <taxon>Cucurbitaceae</taxon>
        <taxon>Benincaseae</taxon>
        <taxon>Cucumis</taxon>
    </lineage>
</organism>
<keyword evidence="4" id="KW-1185">Reference proteome</keyword>
<gene>
    <name evidence="3" type="ORF">Csa_7G398200</name>
</gene>
<reference evidence="3 4" key="2">
    <citation type="journal article" date="2009" name="PLoS ONE">
        <title>An integrated genetic and cytogenetic map of the cucumber genome.</title>
        <authorList>
            <person name="Ren Y."/>
            <person name="Zhang Z."/>
            <person name="Liu J."/>
            <person name="Staub J.E."/>
            <person name="Han Y."/>
            <person name="Cheng Z."/>
            <person name="Li X."/>
            <person name="Lu J."/>
            <person name="Miao H."/>
            <person name="Kang H."/>
            <person name="Xie B."/>
            <person name="Gu X."/>
            <person name="Wang X."/>
            <person name="Du Y."/>
            <person name="Jin W."/>
            <person name="Huang S."/>
        </authorList>
    </citation>
    <scope>NUCLEOTIDE SEQUENCE [LARGE SCALE GENOMIC DNA]</scope>
    <source>
        <strain evidence="4">cv. 9930</strain>
    </source>
</reference>
<evidence type="ECO:0000313" key="4">
    <source>
        <dbReference type="Proteomes" id="UP000029981"/>
    </source>
</evidence>
<dbReference type="AlphaFoldDB" id="A0A0A0K656"/>
<dbReference type="Proteomes" id="UP000029981">
    <property type="component" value="Chromosome 7"/>
</dbReference>
<proteinExistence type="predicted"/>
<feature type="compositionally biased region" description="Low complexity" evidence="1">
    <location>
        <begin position="198"/>
        <end position="209"/>
    </location>
</feature>
<keyword evidence="2" id="KW-0812">Transmembrane</keyword>
<evidence type="ECO:0000313" key="3">
    <source>
        <dbReference type="EMBL" id="KGN44958.1"/>
    </source>
</evidence>
<feature type="region of interest" description="Disordered" evidence="1">
    <location>
        <begin position="160"/>
        <end position="209"/>
    </location>
</feature>
<feature type="compositionally biased region" description="Basic and acidic residues" evidence="1">
    <location>
        <begin position="163"/>
        <end position="175"/>
    </location>
</feature>
<evidence type="ECO:0000256" key="2">
    <source>
        <dbReference type="SAM" id="Phobius"/>
    </source>
</evidence>